<dbReference type="GO" id="GO:0003700">
    <property type="term" value="F:DNA-binding transcription factor activity"/>
    <property type="evidence" value="ECO:0007669"/>
    <property type="project" value="UniProtKB-UniRule"/>
</dbReference>
<dbReference type="SUPFAM" id="SSF89447">
    <property type="entry name" value="AbrB/MazE/MraZ-like"/>
    <property type="match status" value="1"/>
</dbReference>
<dbReference type="InterPro" id="IPR003444">
    <property type="entry name" value="MraZ"/>
</dbReference>
<dbReference type="CDD" id="cd16320">
    <property type="entry name" value="MraZ_N"/>
    <property type="match status" value="1"/>
</dbReference>
<dbReference type="HAMAP" id="MF_01008">
    <property type="entry name" value="MraZ"/>
    <property type="match status" value="1"/>
</dbReference>
<dbReference type="AlphaFoldDB" id="A0A9D2IUX5"/>
<evidence type="ECO:0000313" key="10">
    <source>
        <dbReference type="Proteomes" id="UP000824044"/>
    </source>
</evidence>
<dbReference type="GO" id="GO:2000143">
    <property type="term" value="P:negative regulation of DNA-templated transcription initiation"/>
    <property type="evidence" value="ECO:0007669"/>
    <property type="project" value="TreeGrafter"/>
</dbReference>
<evidence type="ECO:0000256" key="5">
    <source>
        <dbReference type="ARBA" id="ARBA00023125"/>
    </source>
</evidence>
<keyword evidence="5 7" id="KW-0238">DNA-binding</keyword>
<dbReference type="InterPro" id="IPR020603">
    <property type="entry name" value="MraZ_dom"/>
</dbReference>
<comment type="subcellular location">
    <subcellularLocation>
        <location evidence="7">Cytoplasm</location>
        <location evidence="7">Nucleoid</location>
    </subcellularLocation>
</comment>
<evidence type="ECO:0000256" key="4">
    <source>
        <dbReference type="ARBA" id="ARBA00023015"/>
    </source>
</evidence>
<dbReference type="Pfam" id="PF02381">
    <property type="entry name" value="MraZ"/>
    <property type="match status" value="1"/>
</dbReference>
<dbReference type="InterPro" id="IPR007159">
    <property type="entry name" value="SpoVT-AbrB_dom"/>
</dbReference>
<comment type="subunit">
    <text evidence="7">Forms oligomers.</text>
</comment>
<accession>A0A9D2IUX5</accession>
<dbReference type="Proteomes" id="UP000824044">
    <property type="component" value="Unassembled WGS sequence"/>
</dbReference>
<dbReference type="Gene3D" id="3.40.1550.20">
    <property type="entry name" value="Transcriptional regulator MraZ domain"/>
    <property type="match status" value="1"/>
</dbReference>
<evidence type="ECO:0000256" key="3">
    <source>
        <dbReference type="ARBA" id="ARBA00022737"/>
    </source>
</evidence>
<dbReference type="GO" id="GO:0000976">
    <property type="term" value="F:transcription cis-regulatory region binding"/>
    <property type="evidence" value="ECO:0007669"/>
    <property type="project" value="TreeGrafter"/>
</dbReference>
<comment type="similarity">
    <text evidence="7">Belongs to the MraZ family.</text>
</comment>
<name>A0A9D2IUX5_9FIRM</name>
<evidence type="ECO:0000256" key="2">
    <source>
        <dbReference type="ARBA" id="ARBA00022490"/>
    </source>
</evidence>
<keyword evidence="2 7" id="KW-0963">Cytoplasm</keyword>
<dbReference type="InterPro" id="IPR037914">
    <property type="entry name" value="SpoVT-AbrB_sf"/>
</dbReference>
<dbReference type="InterPro" id="IPR035642">
    <property type="entry name" value="MraZ_N"/>
</dbReference>
<dbReference type="InterPro" id="IPR035644">
    <property type="entry name" value="MraZ_C"/>
</dbReference>
<evidence type="ECO:0000256" key="1">
    <source>
        <dbReference type="ARBA" id="ARBA00013860"/>
    </source>
</evidence>
<dbReference type="GO" id="GO:0009295">
    <property type="term" value="C:nucleoid"/>
    <property type="evidence" value="ECO:0007669"/>
    <property type="project" value="UniProtKB-SubCell"/>
</dbReference>
<dbReference type="PANTHER" id="PTHR34701:SF1">
    <property type="entry name" value="TRANSCRIPTIONAL REGULATOR MRAZ"/>
    <property type="match status" value="1"/>
</dbReference>
<reference evidence="9" key="1">
    <citation type="journal article" date="2021" name="PeerJ">
        <title>Extensive microbial diversity within the chicken gut microbiome revealed by metagenomics and culture.</title>
        <authorList>
            <person name="Gilroy R."/>
            <person name="Ravi A."/>
            <person name="Getino M."/>
            <person name="Pursley I."/>
            <person name="Horton D.L."/>
            <person name="Alikhan N.F."/>
            <person name="Baker D."/>
            <person name="Gharbi K."/>
            <person name="Hall N."/>
            <person name="Watson M."/>
            <person name="Adriaenssens E.M."/>
            <person name="Foster-Nyarko E."/>
            <person name="Jarju S."/>
            <person name="Secka A."/>
            <person name="Antonio M."/>
            <person name="Oren A."/>
            <person name="Chaudhuri R.R."/>
            <person name="La Ragione R."/>
            <person name="Hildebrand F."/>
            <person name="Pallen M.J."/>
        </authorList>
    </citation>
    <scope>NUCLEOTIDE SEQUENCE</scope>
    <source>
        <strain evidence="9">CHK33-5263</strain>
    </source>
</reference>
<evidence type="ECO:0000256" key="7">
    <source>
        <dbReference type="HAMAP-Rule" id="MF_01008"/>
    </source>
</evidence>
<dbReference type="CDD" id="cd16321">
    <property type="entry name" value="MraZ_C"/>
    <property type="match status" value="1"/>
</dbReference>
<proteinExistence type="inferred from homology"/>
<organism evidence="9 10">
    <name type="scientific">Candidatus Gallimonas intestinigallinarum</name>
    <dbReference type="NCBI Taxonomy" id="2838604"/>
    <lineage>
        <taxon>Bacteria</taxon>
        <taxon>Bacillati</taxon>
        <taxon>Bacillota</taxon>
        <taxon>Clostridia</taxon>
        <taxon>Candidatus Gallimonas</taxon>
    </lineage>
</organism>
<evidence type="ECO:0000313" key="9">
    <source>
        <dbReference type="EMBL" id="HIZ24044.1"/>
    </source>
</evidence>
<dbReference type="InterPro" id="IPR038619">
    <property type="entry name" value="MraZ_sf"/>
</dbReference>
<dbReference type="EMBL" id="DXBS01000023">
    <property type="protein sequence ID" value="HIZ24044.1"/>
    <property type="molecule type" value="Genomic_DNA"/>
</dbReference>
<reference evidence="9" key="2">
    <citation type="submission" date="2021-04" db="EMBL/GenBank/DDBJ databases">
        <authorList>
            <person name="Gilroy R."/>
        </authorList>
    </citation>
    <scope>NUCLEOTIDE SEQUENCE</scope>
    <source>
        <strain evidence="9">CHK33-5263</strain>
    </source>
</reference>
<keyword evidence="3" id="KW-0677">Repeat</keyword>
<evidence type="ECO:0000256" key="6">
    <source>
        <dbReference type="ARBA" id="ARBA00023163"/>
    </source>
</evidence>
<feature type="domain" description="SpoVT-AbrB" evidence="8">
    <location>
        <begin position="78"/>
        <end position="121"/>
    </location>
</feature>
<comment type="caution">
    <text evidence="9">The sequence shown here is derived from an EMBL/GenBank/DDBJ whole genome shotgun (WGS) entry which is preliminary data.</text>
</comment>
<dbReference type="GO" id="GO:0005737">
    <property type="term" value="C:cytoplasm"/>
    <property type="evidence" value="ECO:0007669"/>
    <property type="project" value="UniProtKB-UniRule"/>
</dbReference>
<keyword evidence="6 7" id="KW-0804">Transcription</keyword>
<sequence length="145" mass="16403">MLSGKVVHQMDAKNRIRIPAKYKSAFPEREKLYFVEYAPDCITVMPESVLKTKLASFDNVNPGDPEMMIAKRRILSSIDEAVEDGQGRTQIPKSFRDYAKLSKDVVTVGMGNYVEIWSLEKFEAQMSGMSIEQANTLAYKKSAEQ</sequence>
<evidence type="ECO:0000259" key="8">
    <source>
        <dbReference type="PROSITE" id="PS51740"/>
    </source>
</evidence>
<dbReference type="PROSITE" id="PS51740">
    <property type="entry name" value="SPOVT_ABRB"/>
    <property type="match status" value="1"/>
</dbReference>
<keyword evidence="4 7" id="KW-0805">Transcription regulation</keyword>
<gene>
    <name evidence="7" type="primary">mraZ</name>
    <name evidence="9" type="ORF">H9812_01000</name>
</gene>
<protein>
    <recommendedName>
        <fullName evidence="1 7">Transcriptional regulator MraZ</fullName>
    </recommendedName>
</protein>
<dbReference type="PANTHER" id="PTHR34701">
    <property type="entry name" value="TRANSCRIPTIONAL REGULATOR MRAZ"/>
    <property type="match status" value="1"/>
</dbReference>